<name>K1JHQ5_9BURK</name>
<evidence type="ECO:0008006" key="3">
    <source>
        <dbReference type="Google" id="ProtNLM"/>
    </source>
</evidence>
<proteinExistence type="predicted"/>
<accession>K1JHQ5</accession>
<dbReference type="Gene3D" id="3.30.420.240">
    <property type="match status" value="1"/>
</dbReference>
<reference evidence="1 2" key="1">
    <citation type="submission" date="2012-05" db="EMBL/GenBank/DDBJ databases">
        <title>The Genome Sequence of Sutterella wadsworthensis 2_1_59BFAA.</title>
        <authorList>
            <consortium name="The Broad Institute Genome Sequencing Platform"/>
            <person name="Earl A."/>
            <person name="Ward D."/>
            <person name="Feldgarden M."/>
            <person name="Gevers D."/>
            <person name="Daigneault M."/>
            <person name="Strauss J."/>
            <person name="Allen-Vercoe E."/>
            <person name="Walker B."/>
            <person name="Young S.K."/>
            <person name="Zeng Q."/>
            <person name="Gargeya S."/>
            <person name="Fitzgerald M."/>
            <person name="Haas B."/>
            <person name="Abouelleil A."/>
            <person name="Alvarado L."/>
            <person name="Arachchi H.M."/>
            <person name="Berlin A.M."/>
            <person name="Chapman S.B."/>
            <person name="Goldberg J."/>
            <person name="Griggs A."/>
            <person name="Gujja S."/>
            <person name="Hansen M."/>
            <person name="Howarth C."/>
            <person name="Imamovic A."/>
            <person name="Larimer J."/>
            <person name="McCowen C."/>
            <person name="Montmayeur A."/>
            <person name="Murphy C."/>
            <person name="Neiman D."/>
            <person name="Pearson M."/>
            <person name="Priest M."/>
            <person name="Roberts A."/>
            <person name="Saif S."/>
            <person name="Shea T."/>
            <person name="Sisk P."/>
            <person name="Sykes S."/>
            <person name="Wortman J."/>
            <person name="Nusbaum C."/>
            <person name="Birren B."/>
        </authorList>
    </citation>
    <scope>NUCLEOTIDE SEQUENCE [LARGE SCALE GENOMIC DNA]</scope>
    <source>
        <strain evidence="1 2">2_1_59BFAA</strain>
    </source>
</reference>
<dbReference type="InterPro" id="IPR027417">
    <property type="entry name" value="P-loop_NTPase"/>
</dbReference>
<dbReference type="PATRIC" id="fig|742823.3.peg.1265"/>
<gene>
    <name evidence="1" type="ORF">HMPREF9465_01280</name>
</gene>
<evidence type="ECO:0000313" key="2">
    <source>
        <dbReference type="Proteomes" id="UP000005835"/>
    </source>
</evidence>
<evidence type="ECO:0000313" key="1">
    <source>
        <dbReference type="EMBL" id="EKB31175.1"/>
    </source>
</evidence>
<dbReference type="Proteomes" id="UP000005835">
    <property type="component" value="Unassembled WGS sequence"/>
</dbReference>
<dbReference type="Gene3D" id="3.40.50.300">
    <property type="entry name" value="P-loop containing nucleotide triphosphate hydrolases"/>
    <property type="match status" value="1"/>
</dbReference>
<organism evidence="1 2">
    <name type="scientific">Sutterella wadsworthensis 2_1_59BFAA</name>
    <dbReference type="NCBI Taxonomy" id="742823"/>
    <lineage>
        <taxon>Bacteria</taxon>
        <taxon>Pseudomonadati</taxon>
        <taxon>Pseudomonadota</taxon>
        <taxon>Betaproteobacteria</taxon>
        <taxon>Burkholderiales</taxon>
        <taxon>Sutterellaceae</taxon>
        <taxon>Sutterella</taxon>
    </lineage>
</organism>
<keyword evidence="2" id="KW-1185">Reference proteome</keyword>
<comment type="caution">
    <text evidence="1">The sequence shown here is derived from an EMBL/GenBank/DDBJ whole genome shotgun (WGS) entry which is preliminary data.</text>
</comment>
<dbReference type="HOGENOM" id="CLU_027398_0_0_4"/>
<protein>
    <recommendedName>
        <fullName evidence="3">Terminase large subunit gp17-like C-terminal domain-containing protein</fullName>
    </recommendedName>
</protein>
<dbReference type="STRING" id="742823.HMPREF9465_01280"/>
<dbReference type="EMBL" id="ADMG01000031">
    <property type="protein sequence ID" value="EKB31175.1"/>
    <property type="molecule type" value="Genomic_DNA"/>
</dbReference>
<sequence length="408" mass="46106">MIWILATRPNCKGVVTANTAAQLKTKTFAEISKWLRRSIVADMFEIKAESIEAKEAPESWRVDAQTCKEENSESFAGQHSASSTSFYVMDEASAVPDVIWEVAEGGLTDGEPMMFVFGNPTRNTGRFRECFGKRKNVWSTRQIDSRSVFITNKEQMEEWRKEYGEDSDFFKVRVKGEFPSQSDKQFIPSGLVMEAAMRDMPHNGATCAIIGVDVARFGDDDSVIYTRIGRGWLPIKRFKGLSTTQLVAKVKQHFDEVRALGFPRDRIYINVDEGGVGGGPKDQLRDDGYPVRGIQFGAGADDPKTYARLREEMWGRMKLWLMDGGTIPNDQGLIDDLTAPEYDILPGGQIKLESKKDMKKRGMPSPDSADALALTFAYRIEEYIPFAELEYRNRRSGRRDYDPFACLK</sequence>
<dbReference type="eggNOG" id="COG0507">
    <property type="taxonomic scope" value="Bacteria"/>
</dbReference>
<dbReference type="AlphaFoldDB" id="K1JHQ5"/>